<dbReference type="GeneID" id="6082024"/>
<dbReference type="HOGENOM" id="CLU_003703_6_0_1"/>
<dbReference type="OrthoDB" id="3265433at2759"/>
<protein>
    <submittedName>
        <fullName evidence="1">Predicted protein</fullName>
    </submittedName>
</protein>
<evidence type="ECO:0000313" key="1">
    <source>
        <dbReference type="EMBL" id="EDR02998.1"/>
    </source>
</evidence>
<dbReference type="Proteomes" id="UP000001194">
    <property type="component" value="Unassembled WGS sequence"/>
</dbReference>
<sequence length="169" mass="20111">MMGCKPMADDKVDLAKHRQLFYAQARWALFELGASAEILNKYKPIQKKDTHTLPNISQPNGQGHRNENIPWFWGMNIHGDSIESFHMEELYCVNYLWAKARQDRWLEEFKLVPWEMHWTMLYFQHWAEMWDGLGRETTPRKGCYARRQVGMWRAFQTQALADFQRSGAI</sequence>
<organism evidence="2">
    <name type="scientific">Laccaria bicolor (strain S238N-H82 / ATCC MYA-4686)</name>
    <name type="common">Bicoloured deceiver</name>
    <name type="synonym">Laccaria laccata var. bicolor</name>
    <dbReference type="NCBI Taxonomy" id="486041"/>
    <lineage>
        <taxon>Eukaryota</taxon>
        <taxon>Fungi</taxon>
        <taxon>Dikarya</taxon>
        <taxon>Basidiomycota</taxon>
        <taxon>Agaricomycotina</taxon>
        <taxon>Agaricomycetes</taxon>
        <taxon>Agaricomycetidae</taxon>
        <taxon>Agaricales</taxon>
        <taxon>Agaricineae</taxon>
        <taxon>Hydnangiaceae</taxon>
        <taxon>Laccaria</taxon>
    </lineage>
</organism>
<keyword evidence="2" id="KW-1185">Reference proteome</keyword>
<dbReference type="KEGG" id="lbc:LACBIDRAFT_307818"/>
<proteinExistence type="predicted"/>
<dbReference type="RefSeq" id="XP_001886421.1">
    <property type="nucleotide sequence ID" value="XM_001886386.1"/>
</dbReference>
<reference evidence="1 2" key="1">
    <citation type="journal article" date="2008" name="Nature">
        <title>The genome of Laccaria bicolor provides insights into mycorrhizal symbiosis.</title>
        <authorList>
            <person name="Martin F."/>
            <person name="Aerts A."/>
            <person name="Ahren D."/>
            <person name="Brun A."/>
            <person name="Danchin E.G.J."/>
            <person name="Duchaussoy F."/>
            <person name="Gibon J."/>
            <person name="Kohler A."/>
            <person name="Lindquist E."/>
            <person name="Pereda V."/>
            <person name="Salamov A."/>
            <person name="Shapiro H.J."/>
            <person name="Wuyts J."/>
            <person name="Blaudez D."/>
            <person name="Buee M."/>
            <person name="Brokstein P."/>
            <person name="Canbaeck B."/>
            <person name="Cohen D."/>
            <person name="Courty P.E."/>
            <person name="Coutinho P.M."/>
            <person name="Delaruelle C."/>
            <person name="Detter J.C."/>
            <person name="Deveau A."/>
            <person name="DiFazio S."/>
            <person name="Duplessis S."/>
            <person name="Fraissinet-Tachet L."/>
            <person name="Lucic E."/>
            <person name="Frey-Klett P."/>
            <person name="Fourrey C."/>
            <person name="Feussner I."/>
            <person name="Gay G."/>
            <person name="Grimwood J."/>
            <person name="Hoegger P.J."/>
            <person name="Jain P."/>
            <person name="Kilaru S."/>
            <person name="Labbe J."/>
            <person name="Lin Y.C."/>
            <person name="Legue V."/>
            <person name="Le Tacon F."/>
            <person name="Marmeisse R."/>
            <person name="Melayah D."/>
            <person name="Montanini B."/>
            <person name="Muratet M."/>
            <person name="Nehls U."/>
            <person name="Niculita-Hirzel H."/>
            <person name="Oudot-Le Secq M.P."/>
            <person name="Peter M."/>
            <person name="Quesneville H."/>
            <person name="Rajashekar B."/>
            <person name="Reich M."/>
            <person name="Rouhier N."/>
            <person name="Schmutz J."/>
            <person name="Yin T."/>
            <person name="Chalot M."/>
            <person name="Henrissat B."/>
            <person name="Kuees U."/>
            <person name="Lucas S."/>
            <person name="Van de Peer Y."/>
            <person name="Podila G.K."/>
            <person name="Polle A."/>
            <person name="Pukkila P.J."/>
            <person name="Richardson P.M."/>
            <person name="Rouze P."/>
            <person name="Sanders I.R."/>
            <person name="Stajich J.E."/>
            <person name="Tunlid A."/>
            <person name="Tuskan G."/>
            <person name="Grigoriev I.V."/>
        </authorList>
    </citation>
    <scope>NUCLEOTIDE SEQUENCE [LARGE SCALE GENOMIC DNA]</scope>
    <source>
        <strain evidence="2">S238N-H82 / ATCC MYA-4686</strain>
    </source>
</reference>
<evidence type="ECO:0000313" key="2">
    <source>
        <dbReference type="Proteomes" id="UP000001194"/>
    </source>
</evidence>
<accession>B0DR44</accession>
<dbReference type="EMBL" id="DS547127">
    <property type="protein sequence ID" value="EDR02998.1"/>
    <property type="molecule type" value="Genomic_DNA"/>
</dbReference>
<gene>
    <name evidence="1" type="ORF">LACBIDRAFT_307818</name>
</gene>
<name>B0DR44_LACBS</name>
<dbReference type="AlphaFoldDB" id="B0DR44"/>
<dbReference type="InParanoid" id="B0DR44"/>